<comment type="caution">
    <text evidence="2">The sequence shown here is derived from an EMBL/GenBank/DDBJ whole genome shotgun (WGS) entry which is preliminary data.</text>
</comment>
<feature type="non-terminal residue" evidence="2">
    <location>
        <position position="60"/>
    </location>
</feature>
<dbReference type="PROSITE" id="PS50918">
    <property type="entry name" value="WWE"/>
    <property type="match status" value="1"/>
</dbReference>
<accession>A0A8J4IV11</accession>
<name>A0A8J4IV11_EUDMI</name>
<feature type="domain" description="WWE" evidence="1">
    <location>
        <begin position="19"/>
        <end position="60"/>
    </location>
</feature>
<dbReference type="InterPro" id="IPR004170">
    <property type="entry name" value="WWE_dom"/>
</dbReference>
<organism evidence="2 3">
    <name type="scientific">Eudyptula minor</name>
    <name type="common">Little blue penguin</name>
    <name type="synonym">Aptenodytes minor</name>
    <dbReference type="NCBI Taxonomy" id="37083"/>
    <lineage>
        <taxon>Eukaryota</taxon>
        <taxon>Metazoa</taxon>
        <taxon>Chordata</taxon>
        <taxon>Craniata</taxon>
        <taxon>Vertebrata</taxon>
        <taxon>Euteleostomi</taxon>
        <taxon>Archelosauria</taxon>
        <taxon>Archosauria</taxon>
        <taxon>Dinosauria</taxon>
        <taxon>Saurischia</taxon>
        <taxon>Theropoda</taxon>
        <taxon>Coelurosauria</taxon>
        <taxon>Aves</taxon>
        <taxon>Neognathae</taxon>
        <taxon>Neoaves</taxon>
        <taxon>Aequornithes</taxon>
        <taxon>Sphenisciformes</taxon>
        <taxon>Spheniscidae</taxon>
        <taxon>Eudyptula</taxon>
    </lineage>
</organism>
<proteinExistence type="predicted"/>
<reference evidence="2" key="1">
    <citation type="journal article" date="2019" name="Gigascience">
        <title>High-coverage genomes to elucidate the evolution of penguins.</title>
        <authorList>
            <person name="Pan H."/>
            <person name="Cole T.L."/>
            <person name="Bi X."/>
            <person name="Fang M."/>
            <person name="Zhou C."/>
            <person name="Yang Z."/>
            <person name="Ksepka D.T."/>
            <person name="Hart T."/>
            <person name="Bouzat J.L."/>
            <person name="Argilla L.S."/>
            <person name="Bertelsen M.F."/>
            <person name="Boersma P.D."/>
            <person name="Bost C.A."/>
            <person name="Cherel Y."/>
            <person name="Dann P."/>
            <person name="Fiddaman S.R."/>
            <person name="Howard P."/>
            <person name="Labuschagne K."/>
            <person name="Mattern T."/>
            <person name="Miller G."/>
            <person name="Parker P."/>
            <person name="Phillips R.A."/>
            <person name="Quillfeldt P."/>
            <person name="Ryan P.G."/>
            <person name="Taylor H."/>
            <person name="Thompson D.R."/>
            <person name="Young M.J."/>
            <person name="Ellegaard M.R."/>
            <person name="Gilbert M.T.P."/>
            <person name="Sinding M.S."/>
            <person name="Pacheco G."/>
            <person name="Shepherd L.D."/>
            <person name="Tennyson A.J.D."/>
            <person name="Grosser S."/>
            <person name="Kay E."/>
            <person name="Nupen L.J."/>
            <person name="Ellenberg U."/>
            <person name="Houston D.M."/>
            <person name="Reeve A.H."/>
            <person name="Johnson K."/>
            <person name="Masello J.F."/>
            <person name="Stracke T."/>
            <person name="McKinlay B."/>
            <person name="Borboroglu P.G."/>
            <person name="Zhang D.X."/>
            <person name="Zhang G."/>
        </authorList>
    </citation>
    <scope>NUCLEOTIDE SEQUENCE</scope>
    <source>
        <strain evidence="2">Gonzo</strain>
    </source>
</reference>
<dbReference type="AlphaFoldDB" id="A0A8J4IV11"/>
<dbReference type="Proteomes" id="UP000782854">
    <property type="component" value="Unassembled WGS sequence"/>
</dbReference>
<sequence length="60" mass="7141">MAKAAVRVPLSRSHDKCPSRTELESRFWKKAVWYWLIRCPKTGLWQRFGSEPIQDLQRPV</sequence>
<protein>
    <recommendedName>
        <fullName evidence="1">WWE domain-containing protein</fullName>
    </recommendedName>
</protein>
<dbReference type="EMBL" id="VULC01021909">
    <property type="protein sequence ID" value="KAF1499062.1"/>
    <property type="molecule type" value="Genomic_DNA"/>
</dbReference>
<keyword evidence="3" id="KW-1185">Reference proteome</keyword>
<gene>
    <name evidence="2" type="ORF">FQV19_0013470</name>
</gene>
<evidence type="ECO:0000313" key="3">
    <source>
        <dbReference type="Proteomes" id="UP000782854"/>
    </source>
</evidence>
<feature type="non-terminal residue" evidence="2">
    <location>
        <position position="1"/>
    </location>
</feature>
<evidence type="ECO:0000259" key="1">
    <source>
        <dbReference type="PROSITE" id="PS50918"/>
    </source>
</evidence>
<evidence type="ECO:0000313" key="2">
    <source>
        <dbReference type="EMBL" id="KAF1499062.1"/>
    </source>
</evidence>